<feature type="signal peptide" evidence="1">
    <location>
        <begin position="1"/>
        <end position="20"/>
    </location>
</feature>
<comment type="caution">
    <text evidence="2">The sequence shown here is derived from an EMBL/GenBank/DDBJ whole genome shotgun (WGS) entry which is preliminary data.</text>
</comment>
<dbReference type="Proteomes" id="UP001054945">
    <property type="component" value="Unassembled WGS sequence"/>
</dbReference>
<evidence type="ECO:0008006" key="4">
    <source>
        <dbReference type="Google" id="ProtNLM"/>
    </source>
</evidence>
<dbReference type="AlphaFoldDB" id="A0AAV4Y0Q2"/>
<sequence>MCLKTLGFVLSVFLFVTVSSTEIDCETEDIFEKCEYPELFSMLPSSVDEYNAICPKFKNYVECLKDFQDNCDIERGFSFFGTKNKYESLHGVASDICDEDTLINQVITENLRCLNETFENSPCYDEVDAIINEFKIYMPNVTNENDYYLTSEIFCLQESISSVCYIKDIDKNCGTPAADMAKEFVHRSYLIGYSCDIEDSKLCFLQI</sequence>
<name>A0AAV4Y0Q2_CAEEX</name>
<evidence type="ECO:0000313" key="2">
    <source>
        <dbReference type="EMBL" id="GIZ00723.1"/>
    </source>
</evidence>
<dbReference type="EMBL" id="BPLR01018580">
    <property type="protein sequence ID" value="GIZ00723.1"/>
    <property type="molecule type" value="Genomic_DNA"/>
</dbReference>
<evidence type="ECO:0000256" key="1">
    <source>
        <dbReference type="SAM" id="SignalP"/>
    </source>
</evidence>
<gene>
    <name evidence="2" type="primary">AVEN_179150_1</name>
    <name evidence="2" type="ORF">CEXT_292961</name>
</gene>
<proteinExistence type="predicted"/>
<reference evidence="2 3" key="1">
    <citation type="submission" date="2021-06" db="EMBL/GenBank/DDBJ databases">
        <title>Caerostris extrusa draft genome.</title>
        <authorList>
            <person name="Kono N."/>
            <person name="Arakawa K."/>
        </authorList>
    </citation>
    <scope>NUCLEOTIDE SEQUENCE [LARGE SCALE GENOMIC DNA]</scope>
</reference>
<protein>
    <recommendedName>
        <fullName evidence="4">DUF19 domain-containing protein</fullName>
    </recommendedName>
</protein>
<feature type="chain" id="PRO_5043629817" description="DUF19 domain-containing protein" evidence="1">
    <location>
        <begin position="21"/>
        <end position="207"/>
    </location>
</feature>
<accession>A0AAV4Y0Q2</accession>
<organism evidence="2 3">
    <name type="scientific">Caerostris extrusa</name>
    <name type="common">Bark spider</name>
    <name type="synonym">Caerostris bankana</name>
    <dbReference type="NCBI Taxonomy" id="172846"/>
    <lineage>
        <taxon>Eukaryota</taxon>
        <taxon>Metazoa</taxon>
        <taxon>Ecdysozoa</taxon>
        <taxon>Arthropoda</taxon>
        <taxon>Chelicerata</taxon>
        <taxon>Arachnida</taxon>
        <taxon>Araneae</taxon>
        <taxon>Araneomorphae</taxon>
        <taxon>Entelegynae</taxon>
        <taxon>Araneoidea</taxon>
        <taxon>Araneidae</taxon>
        <taxon>Caerostris</taxon>
    </lineage>
</organism>
<evidence type="ECO:0000313" key="3">
    <source>
        <dbReference type="Proteomes" id="UP001054945"/>
    </source>
</evidence>
<keyword evidence="3" id="KW-1185">Reference proteome</keyword>
<keyword evidence="1" id="KW-0732">Signal</keyword>